<keyword evidence="2" id="KW-1185">Reference proteome</keyword>
<comment type="caution">
    <text evidence="1">The sequence shown here is derived from an EMBL/GenBank/DDBJ whole genome shotgun (WGS) entry which is preliminary data.</text>
</comment>
<sequence length="101" mass="11372">MRLLEGNGRSLEFLRRKVNFCICDGQGARQSAGRVADILEMSQLDEKEANWTGNSNGVRWNLTEAEIEAARQNMHNGSQEEKANGKHNEQGHSQRLAIICF</sequence>
<organism evidence="1 2">
    <name type="scientific">Diploscapter pachys</name>
    <dbReference type="NCBI Taxonomy" id="2018661"/>
    <lineage>
        <taxon>Eukaryota</taxon>
        <taxon>Metazoa</taxon>
        <taxon>Ecdysozoa</taxon>
        <taxon>Nematoda</taxon>
        <taxon>Chromadorea</taxon>
        <taxon>Rhabditida</taxon>
        <taxon>Rhabditina</taxon>
        <taxon>Rhabditomorpha</taxon>
        <taxon>Rhabditoidea</taxon>
        <taxon>Rhabditidae</taxon>
        <taxon>Diploscapter</taxon>
    </lineage>
</organism>
<evidence type="ECO:0000313" key="2">
    <source>
        <dbReference type="Proteomes" id="UP000218231"/>
    </source>
</evidence>
<protein>
    <submittedName>
        <fullName evidence="1">Uncharacterized protein</fullName>
    </submittedName>
</protein>
<gene>
    <name evidence="1" type="ORF">WR25_22587</name>
</gene>
<name>A0A2A2KJQ0_9BILA</name>
<dbReference type="Proteomes" id="UP000218231">
    <property type="component" value="Unassembled WGS sequence"/>
</dbReference>
<evidence type="ECO:0000313" key="1">
    <source>
        <dbReference type="EMBL" id="PAV74093.1"/>
    </source>
</evidence>
<accession>A0A2A2KJQ0</accession>
<proteinExistence type="predicted"/>
<dbReference type="AlphaFoldDB" id="A0A2A2KJQ0"/>
<reference evidence="1 2" key="1">
    <citation type="journal article" date="2017" name="Curr. Biol.">
        <title>Genome architecture and evolution of a unichromosomal asexual nematode.</title>
        <authorList>
            <person name="Fradin H."/>
            <person name="Zegar C."/>
            <person name="Gutwein M."/>
            <person name="Lucas J."/>
            <person name="Kovtun M."/>
            <person name="Corcoran D."/>
            <person name="Baugh L.R."/>
            <person name="Kiontke K."/>
            <person name="Gunsalus K."/>
            <person name="Fitch D.H."/>
            <person name="Piano F."/>
        </authorList>
    </citation>
    <scope>NUCLEOTIDE SEQUENCE [LARGE SCALE GENOMIC DNA]</scope>
    <source>
        <strain evidence="1">PF1309</strain>
    </source>
</reference>
<dbReference type="EMBL" id="LIAE01008423">
    <property type="protein sequence ID" value="PAV74093.1"/>
    <property type="molecule type" value="Genomic_DNA"/>
</dbReference>